<protein>
    <submittedName>
        <fullName evidence="5">Monocarboxylate transporter 5</fullName>
    </submittedName>
</protein>
<evidence type="ECO:0000259" key="4">
    <source>
        <dbReference type="PROSITE" id="PS50850"/>
    </source>
</evidence>
<evidence type="ECO:0000256" key="1">
    <source>
        <dbReference type="ARBA" id="ARBA00004141"/>
    </source>
</evidence>
<dbReference type="Pfam" id="PF07690">
    <property type="entry name" value="MFS_1"/>
    <property type="match status" value="1"/>
</dbReference>
<feature type="transmembrane region" description="Helical" evidence="3">
    <location>
        <begin position="383"/>
        <end position="409"/>
    </location>
</feature>
<evidence type="ECO:0000313" key="6">
    <source>
        <dbReference type="Proteomes" id="UP000242188"/>
    </source>
</evidence>
<keyword evidence="6" id="KW-1185">Reference proteome</keyword>
<dbReference type="InterPro" id="IPR036259">
    <property type="entry name" value="MFS_trans_sf"/>
</dbReference>
<dbReference type="AlphaFoldDB" id="A0A210QY53"/>
<comment type="subcellular location">
    <subcellularLocation>
        <location evidence="1">Membrane</location>
        <topology evidence="1">Multi-pass membrane protein</topology>
    </subcellularLocation>
</comment>
<dbReference type="Gene3D" id="1.20.1250.20">
    <property type="entry name" value="MFS general substrate transporter like domains"/>
    <property type="match status" value="2"/>
</dbReference>
<evidence type="ECO:0000313" key="5">
    <source>
        <dbReference type="EMBL" id="OWF53679.1"/>
    </source>
</evidence>
<keyword evidence="3" id="KW-1133">Transmembrane helix</keyword>
<feature type="transmembrane region" description="Helical" evidence="3">
    <location>
        <begin position="421"/>
        <end position="443"/>
    </location>
</feature>
<feature type="transmembrane region" description="Helical" evidence="3">
    <location>
        <begin position="450"/>
        <end position="469"/>
    </location>
</feature>
<dbReference type="PANTHER" id="PTHR11360:SF313">
    <property type="entry name" value="MONOCARBOXYLATE TRANSPORTER 13-LIKE ISOFORM X1"/>
    <property type="match status" value="1"/>
</dbReference>
<evidence type="ECO:0000256" key="2">
    <source>
        <dbReference type="SAM" id="MobiDB-lite"/>
    </source>
</evidence>
<organism evidence="5 6">
    <name type="scientific">Mizuhopecten yessoensis</name>
    <name type="common">Japanese scallop</name>
    <name type="synonym">Patinopecten yessoensis</name>
    <dbReference type="NCBI Taxonomy" id="6573"/>
    <lineage>
        <taxon>Eukaryota</taxon>
        <taxon>Metazoa</taxon>
        <taxon>Spiralia</taxon>
        <taxon>Lophotrochozoa</taxon>
        <taxon>Mollusca</taxon>
        <taxon>Bivalvia</taxon>
        <taxon>Autobranchia</taxon>
        <taxon>Pteriomorphia</taxon>
        <taxon>Pectinida</taxon>
        <taxon>Pectinoidea</taxon>
        <taxon>Pectinidae</taxon>
        <taxon>Mizuhopecten</taxon>
    </lineage>
</organism>
<feature type="region of interest" description="Disordered" evidence="2">
    <location>
        <begin position="1"/>
        <end position="39"/>
    </location>
</feature>
<dbReference type="GO" id="GO:0016323">
    <property type="term" value="C:basolateral plasma membrane"/>
    <property type="evidence" value="ECO:0007669"/>
    <property type="project" value="TreeGrafter"/>
</dbReference>
<dbReference type="OrthoDB" id="6499973at2759"/>
<feature type="transmembrane region" description="Helical" evidence="3">
    <location>
        <begin position="475"/>
        <end position="498"/>
    </location>
</feature>
<reference evidence="5 6" key="1">
    <citation type="journal article" date="2017" name="Nat. Ecol. Evol.">
        <title>Scallop genome provides insights into evolution of bilaterian karyotype and development.</title>
        <authorList>
            <person name="Wang S."/>
            <person name="Zhang J."/>
            <person name="Jiao W."/>
            <person name="Li J."/>
            <person name="Xun X."/>
            <person name="Sun Y."/>
            <person name="Guo X."/>
            <person name="Huan P."/>
            <person name="Dong B."/>
            <person name="Zhang L."/>
            <person name="Hu X."/>
            <person name="Sun X."/>
            <person name="Wang J."/>
            <person name="Zhao C."/>
            <person name="Wang Y."/>
            <person name="Wang D."/>
            <person name="Huang X."/>
            <person name="Wang R."/>
            <person name="Lv J."/>
            <person name="Li Y."/>
            <person name="Zhang Z."/>
            <person name="Liu B."/>
            <person name="Lu W."/>
            <person name="Hui Y."/>
            <person name="Liang J."/>
            <person name="Zhou Z."/>
            <person name="Hou R."/>
            <person name="Li X."/>
            <person name="Liu Y."/>
            <person name="Li H."/>
            <person name="Ning X."/>
            <person name="Lin Y."/>
            <person name="Zhao L."/>
            <person name="Xing Q."/>
            <person name="Dou J."/>
            <person name="Li Y."/>
            <person name="Mao J."/>
            <person name="Guo H."/>
            <person name="Dou H."/>
            <person name="Li T."/>
            <person name="Mu C."/>
            <person name="Jiang W."/>
            <person name="Fu Q."/>
            <person name="Fu X."/>
            <person name="Miao Y."/>
            <person name="Liu J."/>
            <person name="Yu Q."/>
            <person name="Li R."/>
            <person name="Liao H."/>
            <person name="Li X."/>
            <person name="Kong Y."/>
            <person name="Jiang Z."/>
            <person name="Chourrout D."/>
            <person name="Li R."/>
            <person name="Bao Z."/>
        </authorList>
    </citation>
    <scope>NUCLEOTIDE SEQUENCE [LARGE SCALE GENOMIC DNA]</scope>
    <source>
        <strain evidence="5 6">PY_sf001</strain>
    </source>
</reference>
<feature type="transmembrane region" description="Helical" evidence="3">
    <location>
        <begin position="174"/>
        <end position="194"/>
    </location>
</feature>
<keyword evidence="3" id="KW-0812">Transmembrane</keyword>
<feature type="transmembrane region" description="Helical" evidence="3">
    <location>
        <begin position="510"/>
        <end position="531"/>
    </location>
</feature>
<gene>
    <name evidence="5" type="ORF">KP79_PYT20517</name>
</gene>
<dbReference type="PROSITE" id="PS50850">
    <property type="entry name" value="MFS"/>
    <property type="match status" value="1"/>
</dbReference>
<feature type="transmembrane region" description="Helical" evidence="3">
    <location>
        <begin position="117"/>
        <end position="135"/>
    </location>
</feature>
<dbReference type="InterPro" id="IPR011701">
    <property type="entry name" value="MFS"/>
</dbReference>
<dbReference type="EMBL" id="NEDP02001253">
    <property type="protein sequence ID" value="OWF53679.1"/>
    <property type="molecule type" value="Genomic_DNA"/>
</dbReference>
<dbReference type="Proteomes" id="UP000242188">
    <property type="component" value="Unassembled WGS sequence"/>
</dbReference>
<feature type="transmembrane region" description="Helical" evidence="3">
    <location>
        <begin position="537"/>
        <end position="562"/>
    </location>
</feature>
<keyword evidence="3" id="KW-0472">Membrane</keyword>
<evidence type="ECO:0000256" key="3">
    <source>
        <dbReference type="SAM" id="Phobius"/>
    </source>
</evidence>
<feature type="transmembrane region" description="Helical" evidence="3">
    <location>
        <begin position="141"/>
        <end position="162"/>
    </location>
</feature>
<dbReference type="InterPro" id="IPR020846">
    <property type="entry name" value="MFS_dom"/>
</dbReference>
<name>A0A210QY53_MIZYE</name>
<accession>A0A210QY53</accession>
<dbReference type="SUPFAM" id="SSF103473">
    <property type="entry name" value="MFS general substrate transporter"/>
    <property type="match status" value="1"/>
</dbReference>
<feature type="transmembrane region" description="Helical" evidence="3">
    <location>
        <begin position="46"/>
        <end position="73"/>
    </location>
</feature>
<proteinExistence type="predicted"/>
<feature type="transmembrane region" description="Helical" evidence="3">
    <location>
        <begin position="206"/>
        <end position="224"/>
    </location>
</feature>
<comment type="caution">
    <text evidence="5">The sequence shown here is derived from an EMBL/GenBank/DDBJ whole genome shotgun (WGS) entry which is preliminary data.</text>
</comment>
<dbReference type="PANTHER" id="PTHR11360">
    <property type="entry name" value="MONOCARBOXYLATE TRANSPORTER"/>
    <property type="match status" value="1"/>
</dbReference>
<dbReference type="InterPro" id="IPR050327">
    <property type="entry name" value="Proton-linked_MCT"/>
</dbReference>
<dbReference type="GO" id="GO:0008028">
    <property type="term" value="F:monocarboxylic acid transmembrane transporter activity"/>
    <property type="evidence" value="ECO:0007669"/>
    <property type="project" value="TreeGrafter"/>
</dbReference>
<feature type="compositionally biased region" description="Basic and acidic residues" evidence="2">
    <location>
        <begin position="21"/>
        <end position="39"/>
    </location>
</feature>
<feature type="domain" description="Major facilitator superfamily (MFS) profile" evidence="4">
    <location>
        <begin position="378"/>
        <end position="575"/>
    </location>
</feature>
<sequence>MQDDDKVDETSSVVDIAGDMGDEKGKKEKDGKQEEEVPDHPVDEGWAWVILGACSFISFVVIGIAKSYGIFFIEFLRTFKSSVSATTLITTLQTIAYCSASVPILSIYIKRYNTRNLAILGTFGCALSYGLSSLADSISFLYFSQSLLFGAMSACVLGPNLVILGQYFKKRRGFAMGIALSGNALGGFLLPYLFRYLFDEYGLRGALLLTAGLSLHCVAAACLLRPIDFYSKRKTCNPKKDLASENGCPEQKEKLLGDKKFHTFEMDDRANKSTSHPVLPTGDTTTAKAQYRIRSISYSPGHVQAASKPAGSTSVLSLSSFTRYFSTGDIVALSLQDIDVMRMNSEHEEPKDENKKPVQCFSKICQYLTDRQIFNCNIFRNKYFLAFLPAYSLGSLAPAFTHIFVPAYARDIGISDQNVATIASIISLSDFCGRIVVGFLADLPRIRKPYLVVASQTIIGIMMTLSSFFNNFYLLVAFAIIYGLVGGTLFTLFSPILIEMIGIKDFPNGMLVILVMQGIWIGGNASFLGYLRDLTGSYVVTLQFMGASSFTAALFFFTIEIVRILTTTRSKMDAV</sequence>